<sequence length="256" mass="28742">MPKYFDIHSHLNSSHYQNDLEEVTGRLRETETYTIVVGTDLESSTRAVELADKYQEIYASVGIHPVDDSDKNSDISLFSELVKHPKVVAIGECGMDFFHADKQADLERQKKLFLEQIDFAISHDKPLMLHVRDAYEEVLAILGPLKKIHGPKLLGNVHFFASGIDVARRFFDIGFTISFTGVVTFTHDYDEVIKSAPLDKIMSETDSPYVTPVPNRGKRNEPSYVAGVVKKIAEIRGEDEETVRTALVNNALSMIG</sequence>
<dbReference type="AlphaFoldDB" id="A0A2M7WSQ2"/>
<dbReference type="Pfam" id="PF01026">
    <property type="entry name" value="TatD_DNase"/>
    <property type="match status" value="1"/>
</dbReference>
<dbReference type="PIRSF" id="PIRSF005902">
    <property type="entry name" value="DNase_TatD"/>
    <property type="match status" value="1"/>
</dbReference>
<evidence type="ECO:0000256" key="2">
    <source>
        <dbReference type="ARBA" id="ARBA00022801"/>
    </source>
</evidence>
<dbReference type="GO" id="GO:0016788">
    <property type="term" value="F:hydrolase activity, acting on ester bonds"/>
    <property type="evidence" value="ECO:0007669"/>
    <property type="project" value="InterPro"/>
</dbReference>
<proteinExistence type="predicted"/>
<dbReference type="SUPFAM" id="SSF51556">
    <property type="entry name" value="Metallo-dependent hydrolases"/>
    <property type="match status" value="1"/>
</dbReference>
<dbReference type="InterPro" id="IPR015991">
    <property type="entry name" value="TatD/YcfH-like"/>
</dbReference>
<dbReference type="InterPro" id="IPR001130">
    <property type="entry name" value="TatD-like"/>
</dbReference>
<dbReference type="Gene3D" id="3.20.20.140">
    <property type="entry name" value="Metal-dependent hydrolases"/>
    <property type="match status" value="1"/>
</dbReference>
<keyword evidence="1 3" id="KW-0479">Metal-binding</keyword>
<feature type="binding site" evidence="3">
    <location>
        <position position="10"/>
    </location>
    <ligand>
        <name>a divalent metal cation</name>
        <dbReference type="ChEBI" id="CHEBI:60240"/>
        <label>1</label>
    </ligand>
</feature>
<name>A0A2M7WSQ2_9BACT</name>
<reference evidence="5" key="1">
    <citation type="submission" date="2017-09" db="EMBL/GenBank/DDBJ databases">
        <title>Depth-based differentiation of microbial function through sediment-hosted aquifers and enrichment of novel symbionts in the deep terrestrial subsurface.</title>
        <authorList>
            <person name="Probst A.J."/>
            <person name="Ladd B."/>
            <person name="Jarett J.K."/>
            <person name="Geller-Mcgrath D.E."/>
            <person name="Sieber C.M.K."/>
            <person name="Emerson J.B."/>
            <person name="Anantharaman K."/>
            <person name="Thomas B.C."/>
            <person name="Malmstrom R."/>
            <person name="Stieglmeier M."/>
            <person name="Klingl A."/>
            <person name="Woyke T."/>
            <person name="Ryan C.M."/>
            <person name="Banfield J.F."/>
        </authorList>
    </citation>
    <scope>NUCLEOTIDE SEQUENCE [LARGE SCALE GENOMIC DNA]</scope>
</reference>
<protein>
    <submittedName>
        <fullName evidence="4">Hydrolase TatD</fullName>
    </submittedName>
</protein>
<organism evidence="4 5">
    <name type="scientific">Candidatus Zambryskibacteria bacterium CG_4_9_14_3_um_filter_42_15</name>
    <dbReference type="NCBI Taxonomy" id="1975112"/>
    <lineage>
        <taxon>Bacteria</taxon>
        <taxon>Candidatus Zambryskiibacteriota</taxon>
    </lineage>
</organism>
<dbReference type="CDD" id="cd01310">
    <property type="entry name" value="TatD_DNAse"/>
    <property type="match status" value="1"/>
</dbReference>
<dbReference type="InterPro" id="IPR018228">
    <property type="entry name" value="DNase_TatD-rel_CS"/>
</dbReference>
<dbReference type="PANTHER" id="PTHR46124:SF2">
    <property type="entry name" value="D-AMINOACYL-TRNA DEACYLASE"/>
    <property type="match status" value="1"/>
</dbReference>
<evidence type="ECO:0000256" key="1">
    <source>
        <dbReference type="ARBA" id="ARBA00022723"/>
    </source>
</evidence>
<dbReference type="InterPro" id="IPR032466">
    <property type="entry name" value="Metal_Hydrolase"/>
</dbReference>
<dbReference type="EMBL" id="PFXF01000012">
    <property type="protein sequence ID" value="PJA33040.1"/>
    <property type="molecule type" value="Genomic_DNA"/>
</dbReference>
<dbReference type="Proteomes" id="UP000230758">
    <property type="component" value="Unassembled WGS sequence"/>
</dbReference>
<dbReference type="PANTHER" id="PTHR46124">
    <property type="entry name" value="D-AMINOACYL-TRNA DEACYLASE"/>
    <property type="match status" value="1"/>
</dbReference>
<dbReference type="FunFam" id="3.20.20.140:FF:000005">
    <property type="entry name" value="TatD family hydrolase"/>
    <property type="match status" value="1"/>
</dbReference>
<dbReference type="NCBIfam" id="TIGR00010">
    <property type="entry name" value="YchF/TatD family DNA exonuclease"/>
    <property type="match status" value="1"/>
</dbReference>
<gene>
    <name evidence="4" type="ORF">CO185_00695</name>
</gene>
<evidence type="ECO:0000313" key="5">
    <source>
        <dbReference type="Proteomes" id="UP000230758"/>
    </source>
</evidence>
<dbReference type="GO" id="GO:0005829">
    <property type="term" value="C:cytosol"/>
    <property type="evidence" value="ECO:0007669"/>
    <property type="project" value="TreeGrafter"/>
</dbReference>
<feature type="binding site" evidence="3">
    <location>
        <position position="206"/>
    </location>
    <ligand>
        <name>a divalent metal cation</name>
        <dbReference type="ChEBI" id="CHEBI:60240"/>
        <label>1</label>
    </ligand>
</feature>
<feature type="binding site" evidence="3">
    <location>
        <position position="158"/>
    </location>
    <ligand>
        <name>a divalent metal cation</name>
        <dbReference type="ChEBI" id="CHEBI:60240"/>
        <label>2</label>
    </ligand>
</feature>
<keyword evidence="2 4" id="KW-0378">Hydrolase</keyword>
<comment type="caution">
    <text evidence="4">The sequence shown here is derived from an EMBL/GenBank/DDBJ whole genome shotgun (WGS) entry which is preliminary data.</text>
</comment>
<evidence type="ECO:0000256" key="3">
    <source>
        <dbReference type="PIRSR" id="PIRSR005902-1"/>
    </source>
</evidence>
<feature type="binding site" evidence="3">
    <location>
        <position position="8"/>
    </location>
    <ligand>
        <name>a divalent metal cation</name>
        <dbReference type="ChEBI" id="CHEBI:60240"/>
        <label>1</label>
    </ligand>
</feature>
<feature type="binding site" evidence="3">
    <location>
        <position position="130"/>
    </location>
    <ligand>
        <name>a divalent metal cation</name>
        <dbReference type="ChEBI" id="CHEBI:60240"/>
        <label>2</label>
    </ligand>
</feature>
<dbReference type="PROSITE" id="PS01090">
    <property type="entry name" value="TATD_2"/>
    <property type="match status" value="1"/>
</dbReference>
<feature type="binding site" evidence="3">
    <location>
        <position position="92"/>
    </location>
    <ligand>
        <name>a divalent metal cation</name>
        <dbReference type="ChEBI" id="CHEBI:60240"/>
        <label>1</label>
    </ligand>
</feature>
<dbReference type="GO" id="GO:0046872">
    <property type="term" value="F:metal ion binding"/>
    <property type="evidence" value="ECO:0007669"/>
    <property type="project" value="UniProtKB-KW"/>
</dbReference>
<evidence type="ECO:0000313" key="4">
    <source>
        <dbReference type="EMBL" id="PJA33040.1"/>
    </source>
</evidence>
<accession>A0A2M7WSQ2</accession>
<dbReference type="GO" id="GO:0004536">
    <property type="term" value="F:DNA nuclease activity"/>
    <property type="evidence" value="ECO:0007669"/>
    <property type="project" value="InterPro"/>
</dbReference>